<name>A0A835LYH7_9MAGN</name>
<protein>
    <submittedName>
        <fullName evidence="2">Uncharacterized protein</fullName>
    </submittedName>
</protein>
<dbReference type="PANTHER" id="PTHR35218">
    <property type="entry name" value="RNASE H DOMAIN-CONTAINING PROTEIN"/>
    <property type="match status" value="1"/>
</dbReference>
<sequence length="202" mass="23299">MKQDKEKVNDMVESFFAKEREARRKTPVHDDHEVAAVRSSQHSAKDFSWKRKKNQSVKGSGRVSLIKRLEDFEPFVVSSQGLSGGLWIFWEKSVVVKVIMSESWFIHCKLSVKVNGVNECFLLSCVYGNSKSFIRRLQWPVLAMFKPTNDESWLLIGDFNEITCQEEKCGGKHFNYSKVRPFLDMIDDCELLDLGFVGSIYT</sequence>
<dbReference type="AlphaFoldDB" id="A0A835LYH7"/>
<evidence type="ECO:0000256" key="1">
    <source>
        <dbReference type="SAM" id="MobiDB-lite"/>
    </source>
</evidence>
<feature type="compositionally biased region" description="Basic and acidic residues" evidence="1">
    <location>
        <begin position="20"/>
        <end position="35"/>
    </location>
</feature>
<dbReference type="SUPFAM" id="SSF56219">
    <property type="entry name" value="DNase I-like"/>
    <property type="match status" value="1"/>
</dbReference>
<organism evidence="2 3">
    <name type="scientific">Coptis chinensis</name>
    <dbReference type="NCBI Taxonomy" id="261450"/>
    <lineage>
        <taxon>Eukaryota</taxon>
        <taxon>Viridiplantae</taxon>
        <taxon>Streptophyta</taxon>
        <taxon>Embryophyta</taxon>
        <taxon>Tracheophyta</taxon>
        <taxon>Spermatophyta</taxon>
        <taxon>Magnoliopsida</taxon>
        <taxon>Ranunculales</taxon>
        <taxon>Ranunculaceae</taxon>
        <taxon>Coptidoideae</taxon>
        <taxon>Coptis</taxon>
    </lineage>
</organism>
<gene>
    <name evidence="2" type="ORF">IFM89_002811</name>
</gene>
<feature type="region of interest" description="Disordered" evidence="1">
    <location>
        <begin position="20"/>
        <end position="53"/>
    </location>
</feature>
<dbReference type="InterPro" id="IPR036691">
    <property type="entry name" value="Endo/exonu/phosph_ase_sf"/>
</dbReference>
<dbReference type="PANTHER" id="PTHR35218:SF9">
    <property type="entry name" value="ENDONUCLEASE_EXONUCLEASE_PHOSPHATASE DOMAIN-CONTAINING PROTEIN"/>
    <property type="match status" value="1"/>
</dbReference>
<accession>A0A835LYH7</accession>
<dbReference type="OrthoDB" id="1720282at2759"/>
<evidence type="ECO:0000313" key="3">
    <source>
        <dbReference type="Proteomes" id="UP000631114"/>
    </source>
</evidence>
<dbReference type="Proteomes" id="UP000631114">
    <property type="component" value="Unassembled WGS sequence"/>
</dbReference>
<comment type="caution">
    <text evidence="2">The sequence shown here is derived from an EMBL/GenBank/DDBJ whole genome shotgun (WGS) entry which is preliminary data.</text>
</comment>
<evidence type="ECO:0000313" key="2">
    <source>
        <dbReference type="EMBL" id="KAF9604136.1"/>
    </source>
</evidence>
<dbReference type="EMBL" id="JADFTS010000005">
    <property type="protein sequence ID" value="KAF9604136.1"/>
    <property type="molecule type" value="Genomic_DNA"/>
</dbReference>
<proteinExistence type="predicted"/>
<reference evidence="2 3" key="1">
    <citation type="submission" date="2020-10" db="EMBL/GenBank/DDBJ databases">
        <title>The Coptis chinensis genome and diversification of protoberbering-type alkaloids.</title>
        <authorList>
            <person name="Wang B."/>
            <person name="Shu S."/>
            <person name="Song C."/>
            <person name="Liu Y."/>
        </authorList>
    </citation>
    <scope>NUCLEOTIDE SEQUENCE [LARGE SCALE GENOMIC DNA]</scope>
    <source>
        <strain evidence="2">HL-2020</strain>
        <tissue evidence="2">Leaf</tissue>
    </source>
</reference>
<dbReference type="Gene3D" id="3.60.10.10">
    <property type="entry name" value="Endonuclease/exonuclease/phosphatase"/>
    <property type="match status" value="1"/>
</dbReference>
<keyword evidence="3" id="KW-1185">Reference proteome</keyword>